<protein>
    <submittedName>
        <fullName evidence="2">Uncharacterized protein</fullName>
    </submittedName>
</protein>
<accession>A0A0D7AH17</accession>
<feature type="non-terminal residue" evidence="2">
    <location>
        <position position="344"/>
    </location>
</feature>
<dbReference type="Proteomes" id="UP000054144">
    <property type="component" value="Unassembled WGS sequence"/>
</dbReference>
<feature type="region of interest" description="Disordered" evidence="1">
    <location>
        <begin position="145"/>
        <end position="216"/>
    </location>
</feature>
<feature type="non-terminal residue" evidence="2">
    <location>
        <position position="1"/>
    </location>
</feature>
<name>A0A0D7AH17_9AGAR</name>
<keyword evidence="3" id="KW-1185">Reference proteome</keyword>
<evidence type="ECO:0000256" key="1">
    <source>
        <dbReference type="SAM" id="MobiDB-lite"/>
    </source>
</evidence>
<dbReference type="OrthoDB" id="3238644at2759"/>
<sequence length="344" mass="38181">LKYSGDARFSSTYPSFHKEYRALQNPPFPDSLYHKHALMIARLEIIDALACFTYSLWTRDILKNTCDYQTWSTFGSYIYWCRQKWSVDRLQAAEQAFVGVINMIHGFIIARQAVHANRDQTVKQLRGLENILKLQVATAVTEAQEALHPDPSKVAHLPSPGTTPGTSRNSCTPPTVGNSSDTPSRNVPPHGTDVVGTKPQFPIPQSYVPKDLLDKPPEDIDPSIMNAMTRVTMPLSASNVYKLRTQADDFALASRLLTDAGASLNLGVLSRHFPKTFRRIAFTTLTPADENTPEFDDDEGELCWPPQCLTGEGLGWVCLLATAMVHEYGQQFGYLGIKGAVPKP</sequence>
<evidence type="ECO:0000313" key="3">
    <source>
        <dbReference type="Proteomes" id="UP000054144"/>
    </source>
</evidence>
<evidence type="ECO:0000313" key="2">
    <source>
        <dbReference type="EMBL" id="KIY50133.1"/>
    </source>
</evidence>
<dbReference type="EMBL" id="KN881676">
    <property type="protein sequence ID" value="KIY50133.1"/>
    <property type="molecule type" value="Genomic_DNA"/>
</dbReference>
<gene>
    <name evidence="2" type="ORF">FISHEDRAFT_9835</name>
</gene>
<dbReference type="AlphaFoldDB" id="A0A0D7AH17"/>
<reference evidence="2 3" key="1">
    <citation type="journal article" date="2015" name="Fungal Genet. Biol.">
        <title>Evolution of novel wood decay mechanisms in Agaricales revealed by the genome sequences of Fistulina hepatica and Cylindrobasidium torrendii.</title>
        <authorList>
            <person name="Floudas D."/>
            <person name="Held B.W."/>
            <person name="Riley R."/>
            <person name="Nagy L.G."/>
            <person name="Koehler G."/>
            <person name="Ransdell A.S."/>
            <person name="Younus H."/>
            <person name="Chow J."/>
            <person name="Chiniquy J."/>
            <person name="Lipzen A."/>
            <person name="Tritt A."/>
            <person name="Sun H."/>
            <person name="Haridas S."/>
            <person name="LaButti K."/>
            <person name="Ohm R.A."/>
            <person name="Kues U."/>
            <person name="Blanchette R.A."/>
            <person name="Grigoriev I.V."/>
            <person name="Minto R.E."/>
            <person name="Hibbett D.S."/>
        </authorList>
    </citation>
    <scope>NUCLEOTIDE SEQUENCE [LARGE SCALE GENOMIC DNA]</scope>
    <source>
        <strain evidence="2 3">ATCC 64428</strain>
    </source>
</reference>
<organism evidence="2 3">
    <name type="scientific">Fistulina hepatica ATCC 64428</name>
    <dbReference type="NCBI Taxonomy" id="1128425"/>
    <lineage>
        <taxon>Eukaryota</taxon>
        <taxon>Fungi</taxon>
        <taxon>Dikarya</taxon>
        <taxon>Basidiomycota</taxon>
        <taxon>Agaricomycotina</taxon>
        <taxon>Agaricomycetes</taxon>
        <taxon>Agaricomycetidae</taxon>
        <taxon>Agaricales</taxon>
        <taxon>Fistulinaceae</taxon>
        <taxon>Fistulina</taxon>
    </lineage>
</organism>
<feature type="compositionally biased region" description="Polar residues" evidence="1">
    <location>
        <begin position="160"/>
        <end position="185"/>
    </location>
</feature>
<proteinExistence type="predicted"/>